<protein>
    <submittedName>
        <fullName evidence="2">DUF4386 domain-containing protein</fullName>
    </submittedName>
</protein>
<feature type="transmembrane region" description="Helical" evidence="1">
    <location>
        <begin position="12"/>
        <end position="39"/>
    </location>
</feature>
<dbReference type="Proteomes" id="UP000709959">
    <property type="component" value="Unassembled WGS sequence"/>
</dbReference>
<keyword evidence="1" id="KW-1133">Transmembrane helix</keyword>
<keyword evidence="1" id="KW-0812">Transmembrane</keyword>
<evidence type="ECO:0000313" key="2">
    <source>
        <dbReference type="EMBL" id="MBK8573456.1"/>
    </source>
</evidence>
<dbReference type="EMBL" id="JADKCH010000018">
    <property type="protein sequence ID" value="MBK8573456.1"/>
    <property type="molecule type" value="Genomic_DNA"/>
</dbReference>
<evidence type="ECO:0000256" key="1">
    <source>
        <dbReference type="SAM" id="Phobius"/>
    </source>
</evidence>
<evidence type="ECO:0000313" key="3">
    <source>
        <dbReference type="Proteomes" id="UP000709959"/>
    </source>
</evidence>
<name>A0A936K6T9_9BACT</name>
<dbReference type="InterPro" id="IPR025495">
    <property type="entry name" value="DUF4386"/>
</dbReference>
<feature type="transmembrane region" description="Helical" evidence="1">
    <location>
        <begin position="46"/>
        <end position="64"/>
    </location>
</feature>
<dbReference type="Pfam" id="PF14329">
    <property type="entry name" value="DUF4386"/>
    <property type="match status" value="1"/>
</dbReference>
<organism evidence="2 3">
    <name type="scientific">Candidatus Geothrix odensensis</name>
    <dbReference type="NCBI Taxonomy" id="2954440"/>
    <lineage>
        <taxon>Bacteria</taxon>
        <taxon>Pseudomonadati</taxon>
        <taxon>Acidobacteriota</taxon>
        <taxon>Holophagae</taxon>
        <taxon>Holophagales</taxon>
        <taxon>Holophagaceae</taxon>
        <taxon>Geothrix</taxon>
    </lineage>
</organism>
<proteinExistence type="predicted"/>
<dbReference type="AlphaFoldDB" id="A0A936K6T9"/>
<comment type="caution">
    <text evidence="2">The sequence shown here is derived from an EMBL/GenBank/DDBJ whole genome shotgun (WGS) entry which is preliminary data.</text>
</comment>
<gene>
    <name evidence="2" type="ORF">IPN91_12635</name>
</gene>
<reference evidence="2 3" key="1">
    <citation type="submission" date="2020-10" db="EMBL/GenBank/DDBJ databases">
        <title>Connecting structure to function with the recovery of over 1000 high-quality activated sludge metagenome-assembled genomes encoding full-length rRNA genes using long-read sequencing.</title>
        <authorList>
            <person name="Singleton C.M."/>
            <person name="Petriglieri F."/>
            <person name="Kristensen J.M."/>
            <person name="Kirkegaard R.H."/>
            <person name="Michaelsen T.Y."/>
            <person name="Andersen M.H."/>
            <person name="Karst S.M."/>
            <person name="Dueholm M.S."/>
            <person name="Nielsen P.H."/>
            <person name="Albertsen M."/>
        </authorList>
    </citation>
    <scope>NUCLEOTIDE SEQUENCE [LARGE SCALE GENOMIC DNA]</scope>
    <source>
        <strain evidence="2">OdNE_18-Q3-R46-58_MAXAC.008</strain>
    </source>
</reference>
<keyword evidence="1" id="KW-0472">Membrane</keyword>
<sequence>MATASSIRSHEWLWRTGIAVDLFTCACTVVLAWVFYTLLRPAHRDLALLMVFFDLIAICLQIAFDLNLAATLFPLGDAAYLKVFSPEQLAVLARLAIRAHGTGWGSACSSSASPSPSADT</sequence>
<accession>A0A936K6T9</accession>